<gene>
    <name evidence="8" type="ORF">GSONMT00010648001</name>
</gene>
<keyword evidence="4 6" id="KW-1133">Transmembrane helix</keyword>
<comment type="caution">
    <text evidence="6">Lacks conserved residue(s) required for the propagation of feature annotation.</text>
</comment>
<dbReference type="GO" id="GO:0005886">
    <property type="term" value="C:plasma membrane"/>
    <property type="evidence" value="ECO:0007669"/>
    <property type="project" value="TreeGrafter"/>
</dbReference>
<evidence type="ECO:0000256" key="2">
    <source>
        <dbReference type="ARBA" id="ARBA00009671"/>
    </source>
</evidence>
<dbReference type="InterPro" id="IPR049452">
    <property type="entry name" value="Anoctamin_TM"/>
</dbReference>
<reference evidence="8" key="1">
    <citation type="journal article" date="2014" name="Nat. Commun.">
        <title>The rainbow trout genome provides novel insights into evolution after whole-genome duplication in vertebrates.</title>
        <authorList>
            <person name="Berthelot C."/>
            <person name="Brunet F."/>
            <person name="Chalopin D."/>
            <person name="Juanchich A."/>
            <person name="Bernard M."/>
            <person name="Noel B."/>
            <person name="Bento P."/>
            <person name="Da Silva C."/>
            <person name="Labadie K."/>
            <person name="Alberti A."/>
            <person name="Aury J.M."/>
            <person name="Louis A."/>
            <person name="Dehais P."/>
            <person name="Bardou P."/>
            <person name="Montfort J."/>
            <person name="Klopp C."/>
            <person name="Cabau C."/>
            <person name="Gaspin C."/>
            <person name="Thorgaard G.H."/>
            <person name="Boussaha M."/>
            <person name="Quillet E."/>
            <person name="Guyomard R."/>
            <person name="Galiana D."/>
            <person name="Bobe J."/>
            <person name="Volff J.N."/>
            <person name="Genet C."/>
            <person name="Wincker P."/>
            <person name="Jaillon O."/>
            <person name="Roest Crollius H."/>
            <person name="Guiguen Y."/>
        </authorList>
    </citation>
    <scope>NUCLEOTIDE SEQUENCE [LARGE SCALE GENOMIC DNA]</scope>
</reference>
<sequence length="195" mass="22820">MKQDIHKVSAKTKDLRAASKRSVWSGVGIAPTKPDQDPILIGLSNWSAQVHHSELFPVSVYSWFNRWLKRRRTKKLQRKCPHCYKKADQQTNRWEELCEICKLSDWLRNYRLNDVNSFSLFNEFLEMVLQFSFTTIFVAAFPLAPLLALINNIIEIRLDAIKMVSLERRMVPKKTNDIGEKQNVYERGLHSVEQS</sequence>
<dbReference type="PANTHER" id="PTHR12308">
    <property type="entry name" value="ANOCTAMIN"/>
    <property type="match status" value="1"/>
</dbReference>
<evidence type="ECO:0000256" key="1">
    <source>
        <dbReference type="ARBA" id="ARBA00004141"/>
    </source>
</evidence>
<evidence type="ECO:0000259" key="7">
    <source>
        <dbReference type="Pfam" id="PF04547"/>
    </source>
</evidence>
<comment type="subcellular location">
    <subcellularLocation>
        <location evidence="1 6">Membrane</location>
        <topology evidence="1 6">Multi-pass membrane protein</topology>
    </subcellularLocation>
</comment>
<organism evidence="8 9">
    <name type="scientific">Oncorhynchus mykiss</name>
    <name type="common">Rainbow trout</name>
    <name type="synonym">Salmo gairdneri</name>
    <dbReference type="NCBI Taxonomy" id="8022"/>
    <lineage>
        <taxon>Eukaryota</taxon>
        <taxon>Metazoa</taxon>
        <taxon>Chordata</taxon>
        <taxon>Craniata</taxon>
        <taxon>Vertebrata</taxon>
        <taxon>Euteleostomi</taxon>
        <taxon>Actinopterygii</taxon>
        <taxon>Neopterygii</taxon>
        <taxon>Teleostei</taxon>
        <taxon>Protacanthopterygii</taxon>
        <taxon>Salmoniformes</taxon>
        <taxon>Salmonidae</taxon>
        <taxon>Salmoninae</taxon>
        <taxon>Oncorhynchus</taxon>
    </lineage>
</organism>
<evidence type="ECO:0000256" key="5">
    <source>
        <dbReference type="ARBA" id="ARBA00023136"/>
    </source>
</evidence>
<evidence type="ECO:0000313" key="9">
    <source>
        <dbReference type="Proteomes" id="UP000193380"/>
    </source>
</evidence>
<evidence type="ECO:0000256" key="3">
    <source>
        <dbReference type="ARBA" id="ARBA00022692"/>
    </source>
</evidence>
<protein>
    <recommendedName>
        <fullName evidence="6">Anoctamin</fullName>
    </recommendedName>
</protein>
<feature type="transmembrane region" description="Helical" evidence="6">
    <location>
        <begin position="127"/>
        <end position="154"/>
    </location>
</feature>
<dbReference type="InterPro" id="IPR007632">
    <property type="entry name" value="Anoctamin"/>
</dbReference>
<dbReference type="STRING" id="8022.A0A060Z5A3"/>
<keyword evidence="3 6" id="KW-0812">Transmembrane</keyword>
<name>A0A060Z5A3_ONCMY</name>
<feature type="non-terminal residue" evidence="8">
    <location>
        <position position="195"/>
    </location>
</feature>
<dbReference type="PaxDb" id="8022-A0A060Z5A3"/>
<dbReference type="PANTHER" id="PTHR12308:SF37">
    <property type="entry name" value="ANOCTAMIN-9"/>
    <property type="match status" value="1"/>
</dbReference>
<dbReference type="AlphaFoldDB" id="A0A060Z5A3"/>
<comment type="similarity">
    <text evidence="2 6">Belongs to the anoctamin family.</text>
</comment>
<reference evidence="8" key="2">
    <citation type="submission" date="2014-03" db="EMBL/GenBank/DDBJ databases">
        <authorList>
            <person name="Genoscope - CEA"/>
        </authorList>
    </citation>
    <scope>NUCLEOTIDE SEQUENCE</scope>
</reference>
<dbReference type="Proteomes" id="UP000193380">
    <property type="component" value="Unassembled WGS sequence"/>
</dbReference>
<feature type="domain" description="Anoctamin transmembrane" evidence="7">
    <location>
        <begin position="68"/>
        <end position="184"/>
    </location>
</feature>
<evidence type="ECO:0000256" key="6">
    <source>
        <dbReference type="RuleBase" id="RU280814"/>
    </source>
</evidence>
<dbReference type="GO" id="GO:0005254">
    <property type="term" value="F:chloride channel activity"/>
    <property type="evidence" value="ECO:0007669"/>
    <property type="project" value="TreeGrafter"/>
</dbReference>
<dbReference type="Pfam" id="PF04547">
    <property type="entry name" value="Anoctamin"/>
    <property type="match status" value="1"/>
</dbReference>
<accession>A0A060Z5A3</accession>
<proteinExistence type="inferred from homology"/>
<keyword evidence="5 6" id="KW-0472">Membrane</keyword>
<evidence type="ECO:0000313" key="8">
    <source>
        <dbReference type="EMBL" id="CDQ99062.1"/>
    </source>
</evidence>
<dbReference type="EMBL" id="FR942909">
    <property type="protein sequence ID" value="CDQ99062.1"/>
    <property type="molecule type" value="Genomic_DNA"/>
</dbReference>
<evidence type="ECO:0000256" key="4">
    <source>
        <dbReference type="ARBA" id="ARBA00022989"/>
    </source>
</evidence>